<dbReference type="GeneID" id="77675238"/>
<comment type="caution">
    <text evidence="2">The sequence shown here is derived from an EMBL/GenBank/DDBJ whole genome shotgun (WGS) entry which is preliminary data.</text>
</comment>
<name>A0A086J4X1_NEMA1</name>
<keyword evidence="3" id="KW-1185">Reference proteome</keyword>
<feature type="transmembrane region" description="Helical" evidence="1">
    <location>
        <begin position="267"/>
        <end position="292"/>
    </location>
</feature>
<protein>
    <submittedName>
        <fullName evidence="2">Uncharacterized protein</fullName>
    </submittedName>
</protein>
<evidence type="ECO:0000256" key="1">
    <source>
        <dbReference type="SAM" id="Phobius"/>
    </source>
</evidence>
<dbReference type="AlphaFoldDB" id="A0A086J4X1"/>
<feature type="transmembrane region" description="Helical" evidence="1">
    <location>
        <begin position="200"/>
        <end position="222"/>
    </location>
</feature>
<keyword evidence="1" id="KW-0812">Transmembrane</keyword>
<evidence type="ECO:0000313" key="2">
    <source>
        <dbReference type="EMBL" id="KFG27189.1"/>
    </source>
</evidence>
<dbReference type="RefSeq" id="XP_052905744.1">
    <property type="nucleotide sequence ID" value="XM_053047919.1"/>
</dbReference>
<accession>A0A086J4X1</accession>
<organism evidence="2 3">
    <name type="scientific">Nematocida ausubeli (strain ATCC PRA-371 / ERTm2)</name>
    <name type="common">Nematode killer fungus</name>
    <dbReference type="NCBI Taxonomy" id="1913371"/>
    <lineage>
        <taxon>Eukaryota</taxon>
        <taxon>Fungi</taxon>
        <taxon>Fungi incertae sedis</taxon>
        <taxon>Microsporidia</taxon>
        <taxon>Nematocida</taxon>
    </lineage>
</organism>
<feature type="transmembrane region" description="Helical" evidence="1">
    <location>
        <begin position="350"/>
        <end position="372"/>
    </location>
</feature>
<feature type="transmembrane region" description="Helical" evidence="1">
    <location>
        <begin position="234"/>
        <end position="255"/>
    </location>
</feature>
<dbReference type="HOGENOM" id="CLU_689042_0_0_1"/>
<dbReference type="Proteomes" id="UP000054524">
    <property type="component" value="Unassembled WGS sequence"/>
</dbReference>
<proteinExistence type="predicted"/>
<reference evidence="2 3" key="1">
    <citation type="journal article" date="2014" name="Genome Announc.">
        <title>Genome Sequence of the Microsporidian Species Nematocida sp1 Strain ERTm6 (ATCC PRA-372).</title>
        <authorList>
            <person name="Bakowski M.A."/>
            <person name="Priest M."/>
            <person name="Young S."/>
            <person name="Cuomo C.A."/>
            <person name="Troemel E.R."/>
        </authorList>
    </citation>
    <scope>NUCLEOTIDE SEQUENCE [LARGE SCALE GENOMIC DNA]</scope>
    <source>
        <strain evidence="2 3">ERTm6</strain>
    </source>
</reference>
<sequence>MKENENRGPFIDHTDIYIKKMVELIKHCILMLNEEIGLISKLLEEKPLIVGKVKNNERAEETIKKVSVEIEKLEVFRTTFVPYIKDVVRQNRTEYRIVKQTEIQIKDKRSETVGNMNVLFIEIIQLIEYIGENAIEQNPADEKTNSIIKEMCDAAVQKTFQNLESIQKFNYVEKPEIPLLNTAPRPKVKKVSAIRTIFRYYVRIGVLCVITLLGMLLGVIHMGVLRQESRAQAIPLEFILGLPVATAGCICMVMHCRNNNKAYYKDASLSSCIALCAFQGLLTICTGLYIYFFLCKIMNTCLSMWSNLNMYLFMWMYSILSMAMFYNSIRLEKQMSACKNIRRRMLFMALYGAYLYSGILHIGLIVHLLVIIGTSTKDSDSLAFISKIISRFIIYVPWVS</sequence>
<evidence type="ECO:0000313" key="3">
    <source>
        <dbReference type="Proteomes" id="UP000054524"/>
    </source>
</evidence>
<keyword evidence="1" id="KW-0472">Membrane</keyword>
<gene>
    <name evidence="2" type="ORF">NESG_00265</name>
</gene>
<keyword evidence="1" id="KW-1133">Transmembrane helix</keyword>
<feature type="transmembrane region" description="Helical" evidence="1">
    <location>
        <begin position="312"/>
        <end position="329"/>
    </location>
</feature>
<dbReference type="EMBL" id="AKIJ01000001">
    <property type="protein sequence ID" value="KFG27189.1"/>
    <property type="molecule type" value="Genomic_DNA"/>
</dbReference>